<sequence>MVVFLQNFKFSNPIKFKKGVTNNFKILLRSLKVILPIMSLKYTFASKNIELKFGFVFSRFIILNP</sequence>
<reference evidence="1 2" key="1">
    <citation type="journal article" date="2013" name="BMC Genomics">
        <title>Comparative genomics of Campylobacter concisus isolates reveals genetic diversity and provides insights into disease association.</title>
        <authorList>
            <person name="Deshpande N.P."/>
            <person name="Kaakoush N.O."/>
            <person name="Wilkins M.R."/>
            <person name="Mitchell H.M."/>
        </authorList>
    </citation>
    <scope>NUCLEOTIDE SEQUENCE [LARGE SCALE GENOMIC DNA]</scope>
    <source>
        <strain evidence="1 2">UNSW3</strain>
    </source>
</reference>
<evidence type="ECO:0000313" key="2">
    <source>
        <dbReference type="Proteomes" id="UP000016636"/>
    </source>
</evidence>
<comment type="caution">
    <text evidence="1">The sequence shown here is derived from an EMBL/GenBank/DDBJ whole genome shotgun (WGS) entry which is preliminary data.</text>
</comment>
<protein>
    <submittedName>
        <fullName evidence="1">Uncharacterized protein</fullName>
    </submittedName>
</protein>
<name>U2G645_9BACT</name>
<dbReference type="Proteomes" id="UP000016636">
    <property type="component" value="Unassembled WGS sequence"/>
</dbReference>
<gene>
    <name evidence="1" type="ORF">UNSW3_909</name>
</gene>
<organism evidence="1 2">
    <name type="scientific">Campylobacter concisus UNSW3</name>
    <dbReference type="NCBI Taxonomy" id="1242966"/>
    <lineage>
        <taxon>Bacteria</taxon>
        <taxon>Pseudomonadati</taxon>
        <taxon>Campylobacterota</taxon>
        <taxon>Epsilonproteobacteria</taxon>
        <taxon>Campylobacterales</taxon>
        <taxon>Campylobacteraceae</taxon>
        <taxon>Campylobacter</taxon>
    </lineage>
</organism>
<proteinExistence type="predicted"/>
<accession>U2G645</accession>
<dbReference type="EMBL" id="ANNE01000003">
    <property type="protein sequence ID" value="ERJ23534.1"/>
    <property type="molecule type" value="Genomic_DNA"/>
</dbReference>
<evidence type="ECO:0000313" key="1">
    <source>
        <dbReference type="EMBL" id="ERJ23534.1"/>
    </source>
</evidence>
<dbReference type="AlphaFoldDB" id="U2G645"/>